<keyword evidence="4 14" id="KW-0645">Protease</keyword>
<evidence type="ECO:0000313" key="15">
    <source>
        <dbReference type="Proteomes" id="UP001589609"/>
    </source>
</evidence>
<evidence type="ECO:0000256" key="2">
    <source>
        <dbReference type="ARBA" id="ARBA00004141"/>
    </source>
</evidence>
<protein>
    <submittedName>
        <fullName evidence="14">Site-2 protease family protein</fullName>
    </submittedName>
</protein>
<evidence type="ECO:0000256" key="3">
    <source>
        <dbReference type="ARBA" id="ARBA00007931"/>
    </source>
</evidence>
<dbReference type="PANTHER" id="PTHR39188">
    <property type="entry name" value="MEMBRANE-ASSOCIATED ZINC METALLOPROTEASE M50B"/>
    <property type="match status" value="1"/>
</dbReference>
<proteinExistence type="inferred from homology"/>
<comment type="similarity">
    <text evidence="3">Belongs to the peptidase M50B family.</text>
</comment>
<keyword evidence="7" id="KW-0378">Hydrolase</keyword>
<feature type="domain" description="Peptidase M50" evidence="13">
    <location>
        <begin position="59"/>
        <end position="132"/>
    </location>
</feature>
<evidence type="ECO:0000256" key="5">
    <source>
        <dbReference type="ARBA" id="ARBA00022692"/>
    </source>
</evidence>
<evidence type="ECO:0000259" key="13">
    <source>
        <dbReference type="Pfam" id="PF02163"/>
    </source>
</evidence>
<keyword evidence="8" id="KW-0862">Zinc</keyword>
<feature type="transmembrane region" description="Helical" evidence="12">
    <location>
        <begin position="139"/>
        <end position="156"/>
    </location>
</feature>
<dbReference type="GO" id="GO:0006508">
    <property type="term" value="P:proteolysis"/>
    <property type="evidence" value="ECO:0007669"/>
    <property type="project" value="UniProtKB-KW"/>
</dbReference>
<dbReference type="InterPro" id="IPR008915">
    <property type="entry name" value="Peptidase_M50"/>
</dbReference>
<keyword evidence="11 12" id="KW-0472">Membrane</keyword>
<feature type="transmembrane region" description="Helical" evidence="12">
    <location>
        <begin position="48"/>
        <end position="70"/>
    </location>
</feature>
<feature type="transmembrane region" description="Helical" evidence="12">
    <location>
        <begin position="112"/>
        <end position="134"/>
    </location>
</feature>
<organism evidence="14 15">
    <name type="scientific">Ectobacillus funiculus</name>
    <dbReference type="NCBI Taxonomy" id="137993"/>
    <lineage>
        <taxon>Bacteria</taxon>
        <taxon>Bacillati</taxon>
        <taxon>Bacillota</taxon>
        <taxon>Bacilli</taxon>
        <taxon>Bacillales</taxon>
        <taxon>Bacillaceae</taxon>
        <taxon>Ectobacillus</taxon>
    </lineage>
</organism>
<feature type="transmembrane region" description="Helical" evidence="12">
    <location>
        <begin position="12"/>
        <end position="36"/>
    </location>
</feature>
<evidence type="ECO:0000256" key="4">
    <source>
        <dbReference type="ARBA" id="ARBA00022670"/>
    </source>
</evidence>
<feature type="transmembrane region" description="Helical" evidence="12">
    <location>
        <begin position="319"/>
        <end position="340"/>
    </location>
</feature>
<dbReference type="PANTHER" id="PTHR39188:SF3">
    <property type="entry name" value="STAGE IV SPORULATION PROTEIN FB"/>
    <property type="match status" value="1"/>
</dbReference>
<dbReference type="EMBL" id="JBHMAF010000046">
    <property type="protein sequence ID" value="MFB9758902.1"/>
    <property type="molecule type" value="Genomic_DNA"/>
</dbReference>
<evidence type="ECO:0000256" key="10">
    <source>
        <dbReference type="ARBA" id="ARBA00023049"/>
    </source>
</evidence>
<keyword evidence="15" id="KW-1185">Reference proteome</keyword>
<sequence length="347" mass="38660">MAKQKGNSSKFIGTLLGIGALALGKLKYVLVLLKIFKFSTLFSMFLSIGAYAIVYGWKFAVALVALLAIHEGGHGVAARMKGIPTSPALFIPFMGAVVGLKEQPKDAKTESFIGYMGPLFGLFSVLIAGALYLLTENPFWALVITIGGLINLFNLMPISPLDGGRILAVVSPRVWLIGLAGLIFAAVSFGGVLVWIIILFGIFTIWGRFKQERRMKELSTRIHIYDTWRAKLEMQGGYAALVHRLNELEHSSSLSKTETWEREVLSHMQYYTELHTTEEGWARTLDELEAGKEIQRWRDEMEPIVRYYEASPATKWKVVIAYVLLAAALGGMAEWGRILMEAHQMDL</sequence>
<dbReference type="Proteomes" id="UP001589609">
    <property type="component" value="Unassembled WGS sequence"/>
</dbReference>
<evidence type="ECO:0000256" key="9">
    <source>
        <dbReference type="ARBA" id="ARBA00022989"/>
    </source>
</evidence>
<dbReference type="RefSeq" id="WP_379949188.1">
    <property type="nucleotide sequence ID" value="NZ_JBHMAF010000046.1"/>
</dbReference>
<accession>A0ABV5WEV0</accession>
<evidence type="ECO:0000256" key="12">
    <source>
        <dbReference type="SAM" id="Phobius"/>
    </source>
</evidence>
<evidence type="ECO:0000256" key="8">
    <source>
        <dbReference type="ARBA" id="ARBA00022833"/>
    </source>
</evidence>
<keyword evidence="10" id="KW-0482">Metalloprotease</keyword>
<name>A0ABV5WEV0_9BACI</name>
<dbReference type="Pfam" id="PF02163">
    <property type="entry name" value="Peptidase_M50"/>
    <property type="match status" value="1"/>
</dbReference>
<evidence type="ECO:0000256" key="11">
    <source>
        <dbReference type="ARBA" id="ARBA00023136"/>
    </source>
</evidence>
<keyword evidence="5 12" id="KW-0812">Transmembrane</keyword>
<comment type="caution">
    <text evidence="14">The sequence shown here is derived from an EMBL/GenBank/DDBJ whole genome shotgun (WGS) entry which is preliminary data.</text>
</comment>
<feature type="transmembrane region" description="Helical" evidence="12">
    <location>
        <begin position="82"/>
        <end position="100"/>
    </location>
</feature>
<dbReference type="GO" id="GO:0008233">
    <property type="term" value="F:peptidase activity"/>
    <property type="evidence" value="ECO:0007669"/>
    <property type="project" value="UniProtKB-KW"/>
</dbReference>
<keyword evidence="9 12" id="KW-1133">Transmembrane helix</keyword>
<evidence type="ECO:0000256" key="7">
    <source>
        <dbReference type="ARBA" id="ARBA00022801"/>
    </source>
</evidence>
<comment type="cofactor">
    <cofactor evidence="1">
        <name>Zn(2+)</name>
        <dbReference type="ChEBI" id="CHEBI:29105"/>
    </cofactor>
</comment>
<dbReference type="CDD" id="cd06160">
    <property type="entry name" value="S2P-M50_like_2"/>
    <property type="match status" value="1"/>
</dbReference>
<keyword evidence="6" id="KW-0479">Metal-binding</keyword>
<evidence type="ECO:0000256" key="6">
    <source>
        <dbReference type="ARBA" id="ARBA00022723"/>
    </source>
</evidence>
<comment type="subcellular location">
    <subcellularLocation>
        <location evidence="2">Membrane</location>
        <topology evidence="2">Multi-pass membrane protein</topology>
    </subcellularLocation>
</comment>
<feature type="transmembrane region" description="Helical" evidence="12">
    <location>
        <begin position="176"/>
        <end position="206"/>
    </location>
</feature>
<evidence type="ECO:0000313" key="14">
    <source>
        <dbReference type="EMBL" id="MFB9758902.1"/>
    </source>
</evidence>
<reference evidence="14 15" key="1">
    <citation type="submission" date="2024-09" db="EMBL/GenBank/DDBJ databases">
        <authorList>
            <person name="Sun Q."/>
            <person name="Mori K."/>
        </authorList>
    </citation>
    <scope>NUCLEOTIDE SEQUENCE [LARGE SCALE GENOMIC DNA]</scope>
    <source>
        <strain evidence="14 15">JCM 11201</strain>
    </source>
</reference>
<evidence type="ECO:0000256" key="1">
    <source>
        <dbReference type="ARBA" id="ARBA00001947"/>
    </source>
</evidence>
<gene>
    <name evidence="14" type="ORF">ACFFMS_10525</name>
</gene>